<comment type="caution">
    <text evidence="1">The sequence shown here is derived from an EMBL/GenBank/DDBJ whole genome shotgun (WGS) entry which is preliminary data.</text>
</comment>
<dbReference type="Proteomes" id="UP001281147">
    <property type="component" value="Unassembled WGS sequence"/>
</dbReference>
<reference evidence="1" key="1">
    <citation type="submission" date="2023-07" db="EMBL/GenBank/DDBJ databases">
        <title>Black Yeasts Isolated from many extreme environments.</title>
        <authorList>
            <person name="Coleine C."/>
            <person name="Stajich J.E."/>
            <person name="Selbmann L."/>
        </authorList>
    </citation>
    <scope>NUCLEOTIDE SEQUENCE</scope>
    <source>
        <strain evidence="1">CCFEE 5714</strain>
    </source>
</reference>
<proteinExistence type="predicted"/>
<gene>
    <name evidence="1" type="ORF">LTR37_020305</name>
</gene>
<protein>
    <submittedName>
        <fullName evidence="1">Uncharacterized protein</fullName>
    </submittedName>
</protein>
<accession>A0ACC3MD35</accession>
<name>A0ACC3MD35_9PEZI</name>
<dbReference type="EMBL" id="JAUTXU010000347">
    <property type="protein sequence ID" value="KAK3684399.1"/>
    <property type="molecule type" value="Genomic_DNA"/>
</dbReference>
<organism evidence="1 2">
    <name type="scientific">Vermiconidia calcicola</name>
    <dbReference type="NCBI Taxonomy" id="1690605"/>
    <lineage>
        <taxon>Eukaryota</taxon>
        <taxon>Fungi</taxon>
        <taxon>Dikarya</taxon>
        <taxon>Ascomycota</taxon>
        <taxon>Pezizomycotina</taxon>
        <taxon>Dothideomycetes</taxon>
        <taxon>Dothideomycetidae</taxon>
        <taxon>Mycosphaerellales</taxon>
        <taxon>Extremaceae</taxon>
        <taxon>Vermiconidia</taxon>
    </lineage>
</organism>
<sequence>MLAGSGKLSTSVKNYADYNHVNRAGQGVSVYVLDSGIRTTHRAFQGSARPFGGQASDDKSSYCQDTMGDRKGLALSIIGARTFGVAPRANLINVKITNNSGHGGSFASLGQAIEDAITEHNANKAEGPDFNKDPFHFRGSLINLSLGWEGDGYATKAFSSDTETLFINTGLHSKKKRDNEPFKWAVEISCGTASV</sequence>
<evidence type="ECO:0000313" key="1">
    <source>
        <dbReference type="EMBL" id="KAK3684399.1"/>
    </source>
</evidence>
<keyword evidence="2" id="KW-1185">Reference proteome</keyword>
<evidence type="ECO:0000313" key="2">
    <source>
        <dbReference type="Proteomes" id="UP001281147"/>
    </source>
</evidence>